<keyword evidence="2" id="KW-0812">Transmembrane</keyword>
<evidence type="ECO:0000259" key="3">
    <source>
        <dbReference type="Pfam" id="PF00078"/>
    </source>
</evidence>
<keyword evidence="5" id="KW-1185">Reference proteome</keyword>
<feature type="domain" description="Reverse transcriptase" evidence="3">
    <location>
        <begin position="1346"/>
        <end position="1400"/>
    </location>
</feature>
<dbReference type="Pfam" id="PF00078">
    <property type="entry name" value="RVT_1"/>
    <property type="match status" value="1"/>
</dbReference>
<feature type="transmembrane region" description="Helical" evidence="2">
    <location>
        <begin position="6"/>
        <end position="29"/>
    </location>
</feature>
<evidence type="ECO:0000256" key="2">
    <source>
        <dbReference type="SAM" id="Phobius"/>
    </source>
</evidence>
<comment type="caution">
    <text evidence="4">The sequence shown here is derived from an EMBL/GenBank/DDBJ whole genome shotgun (WGS) entry which is preliminary data.</text>
</comment>
<dbReference type="PANTHER" id="PTHR48435">
    <property type="entry name" value="POLYPROTEIN"/>
    <property type="match status" value="1"/>
</dbReference>
<dbReference type="InterPro" id="IPR043502">
    <property type="entry name" value="DNA/RNA_pol_sf"/>
</dbReference>
<feature type="compositionally biased region" description="Basic and acidic residues" evidence="1">
    <location>
        <begin position="575"/>
        <end position="590"/>
    </location>
</feature>
<dbReference type="PANTHER" id="PTHR48435:SF1">
    <property type="entry name" value="POLYPROTEIN"/>
    <property type="match status" value="1"/>
</dbReference>
<dbReference type="InterPro" id="IPR043128">
    <property type="entry name" value="Rev_trsase/Diguanyl_cyclase"/>
</dbReference>
<keyword evidence="2" id="KW-1133">Transmembrane helix</keyword>
<reference evidence="4" key="1">
    <citation type="journal article" date="2023" name="Mol. Ecol. Resour.">
        <title>Chromosome-level genome assembly of a triploid poplar Populus alba 'Berolinensis'.</title>
        <authorList>
            <person name="Chen S."/>
            <person name="Yu Y."/>
            <person name="Wang X."/>
            <person name="Wang S."/>
            <person name="Zhang T."/>
            <person name="Zhou Y."/>
            <person name="He R."/>
            <person name="Meng N."/>
            <person name="Wang Y."/>
            <person name="Liu W."/>
            <person name="Liu Z."/>
            <person name="Liu J."/>
            <person name="Guo Q."/>
            <person name="Huang H."/>
            <person name="Sederoff R.R."/>
            <person name="Wang G."/>
            <person name="Qu G."/>
            <person name="Chen S."/>
        </authorList>
    </citation>
    <scope>NUCLEOTIDE SEQUENCE</scope>
    <source>
        <strain evidence="4">SC-2020</strain>
    </source>
</reference>
<evidence type="ECO:0000313" key="5">
    <source>
        <dbReference type="Proteomes" id="UP001164929"/>
    </source>
</evidence>
<dbReference type="Proteomes" id="UP001164929">
    <property type="component" value="Chromosome 12"/>
</dbReference>
<name>A0AAD6M1M6_9ROSI</name>
<dbReference type="Gene3D" id="3.30.70.270">
    <property type="match status" value="3"/>
</dbReference>
<dbReference type="SUPFAM" id="SSF56672">
    <property type="entry name" value="DNA/RNA polymerases"/>
    <property type="match status" value="1"/>
</dbReference>
<keyword evidence="2" id="KW-0472">Membrane</keyword>
<sequence>MKKLYVVLAFGAFHCLWLVFIAGVSADLAGNLTCGLGRSRWVMLIYPTVASWFFLLFVIAEVDSSVSLINGLVPSGWLTSALARLLALSYHGRKGLPVAARLALLDTRCLEYQHACIGSLETTLNCGTVVVTFYPNFNMALDDPQLHNFLKVQLQITGVDQVQDTYQATLHYQMAYRVQNHAFDLVLPVTNDALLITVDTNQRATCTHVPRQIPKEDLQKLLPSSWITNYEKLHQSSVPIQSTEPEFTKKANGTVEIIFKKGESSTSPPGIFSSSISMVQPAPAPLPVPIESFSKDGCPIYAFSQDNHVFWDICSCESCSNEDLEADFPKHKRKSSGQKLKVRYNHGDRTIDTLGQPSDKFDYLVKYTPPSWEPPEQVPTFSMYQPTNSYDDDFPALQEQVKDRVRTLPQVHNPQGVNADGRSKQVTQAEAVLNWQSQNAIAQNSVLHRIESKVDLVQTNLKKMTVSVDSRILHLEQLCAEIQQRISTIHEYLILQASTGRHVDPQKEHEIQSLKIQLKSLQAELAKSRSKPLPFPEPPQNKMTSYYPDPYWAKHSSSYNPQPPPATPQLFGNPDTEKLFKPLPKRDKGKISIPTTSKKPRSPAPIISSSSDSFDSKKHEPDDPFQDSQDPYQLMIQSNQPSNPIQSILTKYSQQTIPKILTHEPLAHTSEEETPDDEALVTSEESFTEDDSFTCSMPPLLMAAPFIAHSSDHQSSQTRQEPPPTSTTRVSMDEPISSDDEINLNPRHFQTHIHSPSTGGYFTLDDIPRVKWQDRILEFHSWLTSYMLKDNVTLRDALQQFSAKFSGTLWDWFHALGDYRQMQFVNSASLSEALGWLHYEFLGEALNDKEIARYHILSGPDDPSLKHAFLASIPRDLAEETFRLFKTRKEVIDNQSLGTIFHQVLEALNKMCDQHKYFTKLLQPDKTMLRACKRPDLLIKCSDDADCNCPLKKKKHFKKIHRSSFNGRQKKMERKGHFAKACPQKKAQSLKLIDFLAQNTKFNPDNDEVESLFSLTDEITPDTIAAVADESSDDEIYELYQAQPTIPPSHPLPLAHVTILTSTYAKPIKAIALFDTGAHRTILNPKVLPPYCWVTHKEYFRAADNQVFCTQYKTKKPITIQILPQCSVKTHVLGSPLPGKDLVIGFDVYFKSKFKILPRGIQYKAHFLPYTLTPSLYEMQPSSTDYIALIKAQIIHNSCSNSHQEFLAKCSHPLWKNPQFFIKLPFKLNEDINPTKASHSGMNPEHKMLAQEECAQLQAQGLIEPTDSPWSCEAFYVNKRSEQKRGKLRLIINYQPLNHFLQDDKFPLPNTMTLFSCLHNAKVFSKFDLKAGFWQLGIHPEDRHKTALVYIDDVLLFSKDEESHATLLKQFAELVHQYGIMLSESKMLICQKEIEFLGMVFADGVYTPDTHIAEELQKFSYGPLTRKQAQQFLGIVQYLRNFIPRVAQMTRPLQLMLKKDADPWTEKQTQAVKKLKTATQNLLALVIPSTGNRILQTDASD</sequence>
<dbReference type="CDD" id="cd01647">
    <property type="entry name" value="RT_LTR"/>
    <property type="match status" value="1"/>
</dbReference>
<gene>
    <name evidence="4" type="ORF">NC653_029083</name>
</gene>
<feature type="compositionally biased region" description="Low complexity" evidence="1">
    <location>
        <begin position="604"/>
        <end position="613"/>
    </location>
</feature>
<feature type="transmembrane region" description="Helical" evidence="2">
    <location>
        <begin position="41"/>
        <end position="60"/>
    </location>
</feature>
<protein>
    <recommendedName>
        <fullName evidence="3">Reverse transcriptase domain-containing protein</fullName>
    </recommendedName>
</protein>
<proteinExistence type="predicted"/>
<dbReference type="Pfam" id="PF01107">
    <property type="entry name" value="MP"/>
    <property type="match status" value="1"/>
</dbReference>
<dbReference type="InterPro" id="IPR053098">
    <property type="entry name" value="Petuviruses_polyprotein"/>
</dbReference>
<feature type="region of interest" description="Disordered" evidence="1">
    <location>
        <begin position="527"/>
        <end position="630"/>
    </location>
</feature>
<dbReference type="EMBL" id="JAQIZT010000012">
    <property type="protein sequence ID" value="KAJ6977082.1"/>
    <property type="molecule type" value="Genomic_DNA"/>
</dbReference>
<evidence type="ECO:0000313" key="4">
    <source>
        <dbReference type="EMBL" id="KAJ6977082.1"/>
    </source>
</evidence>
<feature type="compositionally biased region" description="Polar residues" evidence="1">
    <location>
        <begin position="713"/>
        <end position="730"/>
    </location>
</feature>
<organism evidence="4 5">
    <name type="scientific">Populus alba x Populus x berolinensis</name>
    <dbReference type="NCBI Taxonomy" id="444605"/>
    <lineage>
        <taxon>Eukaryota</taxon>
        <taxon>Viridiplantae</taxon>
        <taxon>Streptophyta</taxon>
        <taxon>Embryophyta</taxon>
        <taxon>Tracheophyta</taxon>
        <taxon>Spermatophyta</taxon>
        <taxon>Magnoliopsida</taxon>
        <taxon>eudicotyledons</taxon>
        <taxon>Gunneridae</taxon>
        <taxon>Pentapetalae</taxon>
        <taxon>rosids</taxon>
        <taxon>fabids</taxon>
        <taxon>Malpighiales</taxon>
        <taxon>Salicaceae</taxon>
        <taxon>Saliceae</taxon>
        <taxon>Populus</taxon>
    </lineage>
</organism>
<dbReference type="InterPro" id="IPR028919">
    <property type="entry name" value="Viral_movement"/>
</dbReference>
<evidence type="ECO:0000256" key="1">
    <source>
        <dbReference type="SAM" id="MobiDB-lite"/>
    </source>
</evidence>
<dbReference type="InterPro" id="IPR000477">
    <property type="entry name" value="RT_dom"/>
</dbReference>
<accession>A0AAD6M1M6</accession>
<dbReference type="Gene3D" id="3.10.10.10">
    <property type="entry name" value="HIV Type 1 Reverse Transcriptase, subunit A, domain 1"/>
    <property type="match status" value="1"/>
</dbReference>
<feature type="region of interest" description="Disordered" evidence="1">
    <location>
        <begin position="710"/>
        <end position="738"/>
    </location>
</feature>